<sequence length="71" mass="8518">MRCPSSLCHLGLYCWQDPHGKKHYKLRSYQLKRLIAFVEKGGALLSHEDVPDNFREELYMEEWYKLESQQS</sequence>
<name>A0A9W4NRA0_9EURO</name>
<dbReference type="AlphaFoldDB" id="A0A9W4NRA0"/>
<proteinExistence type="predicted"/>
<dbReference type="Proteomes" id="UP001152592">
    <property type="component" value="Unassembled WGS sequence"/>
</dbReference>
<gene>
    <name evidence="1" type="ORF">PSALAMII_LOCUS8696</name>
</gene>
<organism evidence="1 2">
    <name type="scientific">Penicillium salamii</name>
    <dbReference type="NCBI Taxonomy" id="1612424"/>
    <lineage>
        <taxon>Eukaryota</taxon>
        <taxon>Fungi</taxon>
        <taxon>Dikarya</taxon>
        <taxon>Ascomycota</taxon>
        <taxon>Pezizomycotina</taxon>
        <taxon>Eurotiomycetes</taxon>
        <taxon>Eurotiomycetidae</taxon>
        <taxon>Eurotiales</taxon>
        <taxon>Aspergillaceae</taxon>
        <taxon>Penicillium</taxon>
    </lineage>
</organism>
<dbReference type="OrthoDB" id="9993796at2759"/>
<evidence type="ECO:0000313" key="2">
    <source>
        <dbReference type="Proteomes" id="UP001152592"/>
    </source>
</evidence>
<comment type="caution">
    <text evidence="1">The sequence shown here is derived from an EMBL/GenBank/DDBJ whole genome shotgun (WGS) entry which is preliminary data.</text>
</comment>
<protein>
    <submittedName>
        <fullName evidence="1">Uncharacterized protein</fullName>
    </submittedName>
</protein>
<accession>A0A9W4NRA0</accession>
<reference evidence="1" key="1">
    <citation type="submission" date="2021-07" db="EMBL/GenBank/DDBJ databases">
        <authorList>
            <person name="Branca A.L. A."/>
        </authorList>
    </citation>
    <scope>NUCLEOTIDE SEQUENCE</scope>
</reference>
<evidence type="ECO:0000313" key="1">
    <source>
        <dbReference type="EMBL" id="CAG8411023.1"/>
    </source>
</evidence>
<dbReference type="EMBL" id="CAJVPD010000266">
    <property type="protein sequence ID" value="CAG8411023.1"/>
    <property type="molecule type" value="Genomic_DNA"/>
</dbReference>